<proteinExistence type="predicted"/>
<dbReference type="EMBL" id="BAABAS010000016">
    <property type="protein sequence ID" value="GAA4237164.1"/>
    <property type="molecule type" value="Genomic_DNA"/>
</dbReference>
<name>A0ABP8CBJ8_9ACTN</name>
<dbReference type="RefSeq" id="WP_344900419.1">
    <property type="nucleotide sequence ID" value="NZ_BAABAS010000016.1"/>
</dbReference>
<dbReference type="Pfam" id="PF19953">
    <property type="entry name" value="EACC1"/>
    <property type="match status" value="1"/>
</dbReference>
<dbReference type="Proteomes" id="UP001501710">
    <property type="component" value="Unassembled WGS sequence"/>
</dbReference>
<evidence type="ECO:0000313" key="1">
    <source>
        <dbReference type="EMBL" id="GAA4237164.1"/>
    </source>
</evidence>
<organism evidence="1 2">
    <name type="scientific">Actinomadura meridiana</name>
    <dbReference type="NCBI Taxonomy" id="559626"/>
    <lineage>
        <taxon>Bacteria</taxon>
        <taxon>Bacillati</taxon>
        <taxon>Actinomycetota</taxon>
        <taxon>Actinomycetes</taxon>
        <taxon>Streptosporangiales</taxon>
        <taxon>Thermomonosporaceae</taxon>
        <taxon>Actinomadura</taxon>
    </lineage>
</organism>
<reference evidence="2" key="1">
    <citation type="journal article" date="2019" name="Int. J. Syst. Evol. Microbiol.">
        <title>The Global Catalogue of Microorganisms (GCM) 10K type strain sequencing project: providing services to taxonomists for standard genome sequencing and annotation.</title>
        <authorList>
            <consortium name="The Broad Institute Genomics Platform"/>
            <consortium name="The Broad Institute Genome Sequencing Center for Infectious Disease"/>
            <person name="Wu L."/>
            <person name="Ma J."/>
        </authorList>
    </citation>
    <scope>NUCLEOTIDE SEQUENCE [LARGE SCALE GENOMIC DNA]</scope>
    <source>
        <strain evidence="2">JCM 17440</strain>
    </source>
</reference>
<dbReference type="InterPro" id="IPR045428">
    <property type="entry name" value="EACC1"/>
</dbReference>
<gene>
    <name evidence="1" type="ORF">GCM10022254_48530</name>
</gene>
<accession>A0ABP8CBJ8</accession>
<protein>
    <submittedName>
        <fullName evidence="1">Uncharacterized protein</fullName>
    </submittedName>
</protein>
<evidence type="ECO:0000313" key="2">
    <source>
        <dbReference type="Proteomes" id="UP001501710"/>
    </source>
</evidence>
<comment type="caution">
    <text evidence="1">The sequence shown here is derived from an EMBL/GenBank/DDBJ whole genome shotgun (WGS) entry which is preliminary data.</text>
</comment>
<sequence length="117" mass="12552">MQARLSIGDASDEAELRSLYRWLTDDPDVRRQAKVTAVDAPTQRGDMGPTLELVNVVLSNSIALSSLVVAVASWIGSRRTSNGTVVWIEYEGVRVAVDADSPEAIEAVIRALQGGAE</sequence>
<keyword evidence="2" id="KW-1185">Reference proteome</keyword>